<dbReference type="CDD" id="cd01066">
    <property type="entry name" value="APP_MetAP"/>
    <property type="match status" value="1"/>
</dbReference>
<dbReference type="AlphaFoldDB" id="W0RGZ3"/>
<dbReference type="Gene3D" id="3.90.230.10">
    <property type="entry name" value="Creatinase/methionine aminopeptidase superfamily"/>
    <property type="match status" value="1"/>
</dbReference>
<dbReference type="EMBL" id="CP007128">
    <property type="protein sequence ID" value="AHG89605.1"/>
    <property type="molecule type" value="Genomic_DNA"/>
</dbReference>
<keyword evidence="1" id="KW-0732">Signal</keyword>
<proteinExistence type="predicted"/>
<dbReference type="Proteomes" id="UP000019151">
    <property type="component" value="Chromosome"/>
</dbReference>
<evidence type="ECO:0000313" key="4">
    <source>
        <dbReference type="Proteomes" id="UP000019151"/>
    </source>
</evidence>
<dbReference type="Pfam" id="PF00557">
    <property type="entry name" value="Peptidase_M24"/>
    <property type="match status" value="1"/>
</dbReference>
<evidence type="ECO:0000259" key="2">
    <source>
        <dbReference type="Pfam" id="PF00557"/>
    </source>
</evidence>
<dbReference type="STRING" id="861299.J421_2068"/>
<reference evidence="3 4" key="1">
    <citation type="journal article" date="2014" name="Genome Announc.">
        <title>Genome Sequence and Methylome of Soil Bacterium Gemmatirosa kalamazoonensis KBS708T, a Member of the Rarely Cultivated Gemmatimonadetes Phylum.</title>
        <authorList>
            <person name="Debruyn J.M."/>
            <person name="Radosevich M."/>
            <person name="Wommack K.E."/>
            <person name="Polson S.W."/>
            <person name="Hauser L.J."/>
            <person name="Fawaz M.N."/>
            <person name="Korlach J."/>
            <person name="Tsai Y.C."/>
        </authorList>
    </citation>
    <scope>NUCLEOTIDE SEQUENCE [LARGE SCALE GENOMIC DNA]</scope>
    <source>
        <strain evidence="3 4">KBS708</strain>
    </source>
</reference>
<evidence type="ECO:0000256" key="1">
    <source>
        <dbReference type="SAM" id="SignalP"/>
    </source>
</evidence>
<dbReference type="HOGENOM" id="CLU_017266_9_0_0"/>
<gene>
    <name evidence="3" type="ORF">J421_2068</name>
</gene>
<dbReference type="SUPFAM" id="SSF55920">
    <property type="entry name" value="Creatinase/aminopeptidase"/>
    <property type="match status" value="1"/>
</dbReference>
<dbReference type="InterPro" id="IPR000994">
    <property type="entry name" value="Pept_M24"/>
</dbReference>
<dbReference type="InParanoid" id="W0RGZ3"/>
<keyword evidence="4" id="KW-1185">Reference proteome</keyword>
<dbReference type="eggNOG" id="COG0006">
    <property type="taxonomic scope" value="Bacteria"/>
</dbReference>
<feature type="signal peptide" evidence="1">
    <location>
        <begin position="1"/>
        <end position="28"/>
    </location>
</feature>
<sequence length="491" mass="53848">MTRPSRVPPVFVALASLVLATAAPAARAQDAVPADTQPAGRSLAELGLTATPTHPFGTLREQAAAQQRWLAERMRAVLPALLRKYDVDAWVVPMREYNEDPVFSSLVSPETFAARRRTIYAFFAPCDTCRVERLAFGGTSQGGVYEAVRATKAVPTAPGLTVAAGSGARAPTAELWGDEQWQVLKRALETRRPRRIAVDVSRTFAFADGLSAGELEGMHAALGTAWTSRFVHVDGLPLDLIATRSAEEDALFREMNRLVWDIVGEAFSNRVVTPGTTRTSDVVWWMRQRVNDLGLGTWFHPSVEVQRRGWTAERLGDDPVIERGDVLHCDFGITALRLNTDTQHMGYVLRDGETEPPAGLRAALGVSNRLQDILVAELRPGRTGNEILRAAQARMRSAGIDGTIYTHPIGMHGHGAGPLIGLWDYQDGVPGRGDARVIPRSWYSIELQATTPVPEWDGQPVRSAQEEDLVIGADGIGRWAYRRQTAFHLVR</sequence>
<dbReference type="RefSeq" id="WP_236646297.1">
    <property type="nucleotide sequence ID" value="NZ_CP007128.1"/>
</dbReference>
<feature type="domain" description="Peptidase M24" evidence="2">
    <location>
        <begin position="254"/>
        <end position="469"/>
    </location>
</feature>
<evidence type="ECO:0000313" key="3">
    <source>
        <dbReference type="EMBL" id="AHG89605.1"/>
    </source>
</evidence>
<organism evidence="3 4">
    <name type="scientific">Gemmatirosa kalamazoonensis</name>
    <dbReference type="NCBI Taxonomy" id="861299"/>
    <lineage>
        <taxon>Bacteria</taxon>
        <taxon>Pseudomonadati</taxon>
        <taxon>Gemmatimonadota</taxon>
        <taxon>Gemmatimonadia</taxon>
        <taxon>Gemmatimonadales</taxon>
        <taxon>Gemmatimonadaceae</taxon>
        <taxon>Gemmatirosa</taxon>
    </lineage>
</organism>
<dbReference type="PATRIC" id="fig|861299.3.peg.2106"/>
<dbReference type="KEGG" id="gba:J421_2068"/>
<protein>
    <submittedName>
        <fullName evidence="3">Peptidase M24</fullName>
    </submittedName>
</protein>
<feature type="chain" id="PRO_5004794103" evidence="1">
    <location>
        <begin position="29"/>
        <end position="491"/>
    </location>
</feature>
<name>W0RGZ3_9BACT</name>
<dbReference type="InterPro" id="IPR036005">
    <property type="entry name" value="Creatinase/aminopeptidase-like"/>
</dbReference>
<accession>W0RGZ3</accession>